<dbReference type="Proteomes" id="UP001310594">
    <property type="component" value="Unassembled WGS sequence"/>
</dbReference>
<feature type="compositionally biased region" description="Polar residues" evidence="1">
    <location>
        <begin position="78"/>
        <end position="109"/>
    </location>
</feature>
<feature type="region of interest" description="Disordered" evidence="1">
    <location>
        <begin position="66"/>
        <end position="114"/>
    </location>
</feature>
<evidence type="ECO:0000313" key="3">
    <source>
        <dbReference type="Proteomes" id="UP001310594"/>
    </source>
</evidence>
<name>A0AAN7W0X9_9PEZI</name>
<accession>A0AAN7W0X9</accession>
<comment type="caution">
    <text evidence="2">The sequence shown here is derived from an EMBL/GenBank/DDBJ whole genome shotgun (WGS) entry which is preliminary data.</text>
</comment>
<gene>
    <name evidence="2" type="ORF">LTR97_009648</name>
</gene>
<protein>
    <submittedName>
        <fullName evidence="2">Uncharacterized protein</fullName>
    </submittedName>
</protein>
<evidence type="ECO:0000313" key="2">
    <source>
        <dbReference type="EMBL" id="KAK5694030.1"/>
    </source>
</evidence>
<proteinExistence type="predicted"/>
<dbReference type="EMBL" id="JAVRQU010000016">
    <property type="protein sequence ID" value="KAK5694030.1"/>
    <property type="molecule type" value="Genomic_DNA"/>
</dbReference>
<sequence length="210" mass="22358">MARECGTASLASVRDENRTVPATAAAPFGDDLTSSAAFPLSHCQPWVSCQCPSLLSLPPSLVFGSESTSIDEGDSLGPDTSNNAGGTSVSESEIQPQSVWNNTYATRSSENVDDLRTRENAEEVVYAHTGGLYLTLPDAADFVSGSPSDLLSDMAMPASFVGVAYAGAIDTPDPEVLVVEHQKHISPTMAMWLRDDSDFLKYKLSHGRRA</sequence>
<organism evidence="2 3">
    <name type="scientific">Elasticomyces elasticus</name>
    <dbReference type="NCBI Taxonomy" id="574655"/>
    <lineage>
        <taxon>Eukaryota</taxon>
        <taxon>Fungi</taxon>
        <taxon>Dikarya</taxon>
        <taxon>Ascomycota</taxon>
        <taxon>Pezizomycotina</taxon>
        <taxon>Dothideomycetes</taxon>
        <taxon>Dothideomycetidae</taxon>
        <taxon>Mycosphaerellales</taxon>
        <taxon>Teratosphaeriaceae</taxon>
        <taxon>Elasticomyces</taxon>
    </lineage>
</organism>
<reference evidence="2" key="1">
    <citation type="submission" date="2023-08" db="EMBL/GenBank/DDBJ databases">
        <title>Black Yeasts Isolated from many extreme environments.</title>
        <authorList>
            <person name="Coleine C."/>
            <person name="Stajich J.E."/>
            <person name="Selbmann L."/>
        </authorList>
    </citation>
    <scope>NUCLEOTIDE SEQUENCE</scope>
    <source>
        <strain evidence="2">CCFEE 5810</strain>
    </source>
</reference>
<dbReference type="AlphaFoldDB" id="A0AAN7W0X9"/>
<evidence type="ECO:0000256" key="1">
    <source>
        <dbReference type="SAM" id="MobiDB-lite"/>
    </source>
</evidence>